<dbReference type="SMART" id="SM01294">
    <property type="entry name" value="PKS_PP_betabranch"/>
    <property type="match status" value="1"/>
</dbReference>
<reference evidence="13" key="1">
    <citation type="submission" date="2020-11" db="EMBL/GenBank/DDBJ databases">
        <authorList>
            <person name="Tran Van P."/>
        </authorList>
    </citation>
    <scope>NUCLEOTIDE SEQUENCE</scope>
</reference>
<dbReference type="Pfam" id="PF08659">
    <property type="entry name" value="KR"/>
    <property type="match status" value="1"/>
</dbReference>
<dbReference type="InterPro" id="IPR042104">
    <property type="entry name" value="PKS_dehydratase_sf"/>
</dbReference>
<dbReference type="FunFam" id="3.40.50.720:FF:000209">
    <property type="entry name" value="Polyketide synthase Pks12"/>
    <property type="match status" value="1"/>
</dbReference>
<evidence type="ECO:0000256" key="2">
    <source>
        <dbReference type="ARBA" id="ARBA00022450"/>
    </source>
</evidence>
<keyword evidence="4" id="KW-0808">Transferase</keyword>
<dbReference type="InterPro" id="IPR020807">
    <property type="entry name" value="PKS_DH"/>
</dbReference>
<evidence type="ECO:0000256" key="9">
    <source>
        <dbReference type="SAM" id="MobiDB-lite"/>
    </source>
</evidence>
<dbReference type="SMART" id="SM00826">
    <property type="entry name" value="PKS_DH"/>
    <property type="match status" value="1"/>
</dbReference>
<organism evidence="13">
    <name type="scientific">Cyprideis torosa</name>
    <dbReference type="NCBI Taxonomy" id="163714"/>
    <lineage>
        <taxon>Eukaryota</taxon>
        <taxon>Metazoa</taxon>
        <taxon>Ecdysozoa</taxon>
        <taxon>Arthropoda</taxon>
        <taxon>Crustacea</taxon>
        <taxon>Oligostraca</taxon>
        <taxon>Ostracoda</taxon>
        <taxon>Podocopa</taxon>
        <taxon>Podocopida</taxon>
        <taxon>Cytherocopina</taxon>
        <taxon>Cytheroidea</taxon>
        <taxon>Cytherideidae</taxon>
        <taxon>Cyprideis</taxon>
    </lineage>
</organism>
<dbReference type="GO" id="GO:0006633">
    <property type="term" value="P:fatty acid biosynthetic process"/>
    <property type="evidence" value="ECO:0007669"/>
    <property type="project" value="UniProtKB-UniPathway"/>
</dbReference>
<evidence type="ECO:0000256" key="7">
    <source>
        <dbReference type="ARBA" id="ARBA00023315"/>
    </source>
</evidence>
<dbReference type="SMART" id="SM00825">
    <property type="entry name" value="PKS_KS"/>
    <property type="match status" value="1"/>
</dbReference>
<dbReference type="GO" id="GO:0004312">
    <property type="term" value="F:fatty acid synthase activity"/>
    <property type="evidence" value="ECO:0007669"/>
    <property type="project" value="TreeGrafter"/>
</dbReference>
<evidence type="ECO:0000259" key="10">
    <source>
        <dbReference type="PROSITE" id="PS50075"/>
    </source>
</evidence>
<dbReference type="PANTHER" id="PTHR43775:SF37">
    <property type="entry name" value="SI:DKEY-61P9.11"/>
    <property type="match status" value="1"/>
</dbReference>
<dbReference type="InterPro" id="IPR013149">
    <property type="entry name" value="ADH-like_C"/>
</dbReference>
<dbReference type="Pfam" id="PF08240">
    <property type="entry name" value="ADH_N"/>
    <property type="match status" value="1"/>
</dbReference>
<evidence type="ECO:0000256" key="1">
    <source>
        <dbReference type="ARBA" id="ARBA00010371"/>
    </source>
</evidence>
<dbReference type="InterPro" id="IPR016036">
    <property type="entry name" value="Malonyl_transacylase_ACP-bd"/>
</dbReference>
<dbReference type="InterPro" id="IPR032821">
    <property type="entry name" value="PKS_assoc"/>
</dbReference>
<dbReference type="InterPro" id="IPR002364">
    <property type="entry name" value="Quin_OxRdtase/zeta-crystal_CS"/>
</dbReference>
<dbReference type="Gene3D" id="3.40.50.720">
    <property type="entry name" value="NAD(P)-binding Rossmann-like Domain"/>
    <property type="match status" value="3"/>
</dbReference>
<evidence type="ECO:0000256" key="3">
    <source>
        <dbReference type="ARBA" id="ARBA00022553"/>
    </source>
</evidence>
<dbReference type="InterPro" id="IPR020843">
    <property type="entry name" value="ER"/>
</dbReference>
<dbReference type="EMBL" id="OB662650">
    <property type="protein sequence ID" value="CAD7230391.1"/>
    <property type="molecule type" value="Genomic_DNA"/>
</dbReference>
<dbReference type="OrthoDB" id="3509362at2759"/>
<dbReference type="Pfam" id="PF00550">
    <property type="entry name" value="PP-binding"/>
    <property type="match status" value="1"/>
</dbReference>
<dbReference type="SUPFAM" id="SSF55048">
    <property type="entry name" value="Probable ACP-binding domain of malonyl-CoA ACP transacylase"/>
    <property type="match status" value="1"/>
</dbReference>
<dbReference type="PROSITE" id="PS01162">
    <property type="entry name" value="QOR_ZETA_CRYSTAL"/>
    <property type="match status" value="1"/>
</dbReference>
<dbReference type="Gene3D" id="3.40.366.10">
    <property type="entry name" value="Malonyl-Coenzyme A Acyl Carrier Protein, domain 2"/>
    <property type="match status" value="1"/>
</dbReference>
<dbReference type="InterPro" id="IPR049552">
    <property type="entry name" value="PKS_DH_N"/>
</dbReference>
<feature type="region of interest" description="C-terminal hotdog fold" evidence="8">
    <location>
        <begin position="835"/>
        <end position="981"/>
    </location>
</feature>
<dbReference type="InterPro" id="IPR057326">
    <property type="entry name" value="KR_dom"/>
</dbReference>
<dbReference type="InterPro" id="IPR020841">
    <property type="entry name" value="PKS_Beta-ketoAc_synthase_dom"/>
</dbReference>
<dbReference type="SUPFAM" id="SSF53901">
    <property type="entry name" value="Thiolase-like"/>
    <property type="match status" value="1"/>
</dbReference>
<dbReference type="Pfam" id="PF00698">
    <property type="entry name" value="Acyl_transf_1"/>
    <property type="match status" value="1"/>
</dbReference>
<dbReference type="UniPathway" id="UPA00094"/>
<dbReference type="InterPro" id="IPR016039">
    <property type="entry name" value="Thiolase-like"/>
</dbReference>
<dbReference type="SMART" id="SM00822">
    <property type="entry name" value="PKS_KR"/>
    <property type="match status" value="1"/>
</dbReference>
<evidence type="ECO:0000256" key="5">
    <source>
        <dbReference type="ARBA" id="ARBA00022857"/>
    </source>
</evidence>
<feature type="domain" description="Ketosynthase family 3 (KS3)" evidence="11">
    <location>
        <begin position="1"/>
        <end position="225"/>
    </location>
</feature>
<dbReference type="Pfam" id="PF21089">
    <property type="entry name" value="PKS_DH_N"/>
    <property type="match status" value="1"/>
</dbReference>
<feature type="active site" description="Proton donor; for dehydratase activity" evidence="8">
    <location>
        <position position="896"/>
    </location>
</feature>
<dbReference type="InterPro" id="IPR014030">
    <property type="entry name" value="Ketoacyl_synth_N"/>
</dbReference>
<dbReference type="SUPFAM" id="SSF50129">
    <property type="entry name" value="GroES-like"/>
    <property type="match status" value="1"/>
</dbReference>
<keyword evidence="3" id="KW-0597">Phosphoprotein</keyword>
<dbReference type="InterPro" id="IPR036291">
    <property type="entry name" value="NAD(P)-bd_dom_sf"/>
</dbReference>
<evidence type="ECO:0000259" key="11">
    <source>
        <dbReference type="PROSITE" id="PS52004"/>
    </source>
</evidence>
<dbReference type="Gene3D" id="3.10.129.110">
    <property type="entry name" value="Polyketide synthase dehydratase"/>
    <property type="match status" value="1"/>
</dbReference>
<sequence length="2344" mass="254413">MLLHPFAFVGFSQASMLSERGRCRPFDASGDGYVRAEGAAVLFLKPLAQAEADGDPIHGVIIASGINSDGRTHGLSVPSSEQQSALLKKIYTQAAVDASDLVYLEAHGTGTAVGDPIETRAIGEVLGQARAADKPLLIGSAKSNLGHMETASGMGGLLKALLTLKHQAIPPSLHVETLNPKIEFDKHNLQVVRELTPITQSGQRQLIGVNSFGFGGANAHVLVERYERTDVDAGADEPAASGSLPPLLLSAHTEPALAELAGRYAERLAQATPEDFYDIAWSAVQHRQQLTQGLLLQTEDPQQAVAALQAHASGQNTTALNTGQLLEPEAGLAWVFSGNGSQWQGMGQVLLAQSAEFRAAVTEVDQLLAGYADFSLLDEFAAPEQDSRLHLTEVAQPLLFAFQVGAVRVLEKLGVRPVAVTGHSVGEVAAAWACGALSLEQAVRVIYERSHAQGKTAGQGRMAAVALGPEAVQAKLETLGLQERIEIAGVNSPDAVTLSGQLDDLEALGGLLGAEQVFFRVLDLDYAFHSHLMEPVRADLLQALADLEPVAQQNQIQFISTVRGAALSKSALNGEYWWENIRQPVLFNRAMAAMVDADVRVFMEIGPHTILRSYMTDCLRDKNCTGQVLALGKRKQESVKRLQDAAAAACLAGCRPDWSVHFPRPGRFVSLPNYPWQREHYWYPLTSDGYDLVNRRREHPLLGYRLKEAEASWENQLDADIVPYLSDHVVDGAVVVPAAAYVEMALAASSAWYGTDSHVIEDCEIRAPVLLDEGHAKSVRFRLNPEDGSFTISSRERLSEDAWHLNVSGRITGKTLKAAETVVCAELGEMKAQAVAEISAAEHYQLTESVGLTYLPAFQAVERVWVGQGCALAQLGIPLAIEAGFDAHLLHPALLDGAFQVLVDVLRDAVSARQGAALIPVQIGKLNLFDTQTSIRYVQVKIRKQSPRSVVADFLLRDHEGVVLAELRACRFRAMQFARQQQAPAWYEFIPWLKPLPEVGGVAPPLPLAEIATRVSAVLQQREPELQRAVHYSRIMPLFEVLAARYAWDAVAALCAEAGFATGQPVTVAQLMHHELAEAQQPLLTILLEILVENELAEAQPQQHYALAAVCDLPEARAVWLAILGDSPAHVAELVMLGRCGEQLLNVLRGEVTAETLLHPAKSSIRQHWLDAAPTFRALNVMLVEWVREIVKAWPPQQRLRILELGGGSGTLTQRLLPLLPVQWCDYVLTDAEGERIEQLAAEFEAYPFLSVLQLDSDLHGEGFQTLQAGAAFDLVLCGNALFDWPDVVSGLQRLRSLMKTGAPLLLANKVDSRFLDLTCGLQPDWWVALADEDDGAEAGFVSRLLPAEEWSEVLQHTGFESIADQFEPLTELEEGAFLTYALAAGRSEAVLAEDDKVKVPEPVAQQWLIVADEQGFAVELAAALQSLLQQQGQAVTVQSGFIPEQVYDHVVYLAGLVLPGYPVQPHDIMQLQERRCFGVLELVQALDRQVKQPKLWLVTGGAMTQVVTPQALMQPEQAPLWGLGRVLMNEHPDFNTTLIDLQEVVTPQQAADWLLAEFLQADGEDEILLDKGARRVMRMQQVQESEGCDPAQAPAAAVLDFSAPGPLKNLYWKALPERALQADEIEIRPHAAGLNFRDVMYAMGLLSDEAVENGFAGASLGMELSGTVVKVGSAVSDFQAGDRVIGFAPACFSTRVITRTTAVAHQPDSWTDAEAATVPTTFFTVYYALHHLAQLQEGDRILIHGASGGVGLAAIQFARYRGAEVFATAGTDEKRDFVRLMGADHVMDSRSLNFAEDVLRLTDGQGVDIILNSISGEAINKNLSILRPFGRFLELGKRDFYENSKIGLRPFRNNIAYFGIDADQLLIERPDLAGRLFAEMMQLFEQGVLRPLPHRIFPAGRIREAFRYMQQSRQIGKVIVSFSGESVVPQQGTQAPAELKLSAAASYLVTGGLSGFGLKTAQWLAEKGARTLVLLGRSGAASAEAKQAVTELEAQGIRVAVYACDVADEAAIQQTFAEIQATLPPLQGVVHAAMVLDDGIVRNLSAERFRKVLAPKMLGAWHLHQLTAGMTLDFFALYSSITTYLGNPGQAGYVAANLYLESLAAARRAQGLPATFAAWGPLDDTGYLAREQDTKAALQAKLGGHALTSAQALRVLEELLCSDKTGAAVIDMDWNVVQRVMPGARSAKYAEQQRLAKSADDGDQSEDIATLIAGLSAPEVHELVTDLLIAEVATILRLPREKLAADKSVFDLGMDSLMGMELVLAIEARFGVRLQVMALTEGATVSRIAEKIADQLRGSGHSSAADVSLVSRAADTARKHGEQLSAEQLQQMADDMSDNQSVQ</sequence>
<dbReference type="PROSITE" id="PS52019">
    <property type="entry name" value="PKS_MFAS_DH"/>
    <property type="match status" value="1"/>
</dbReference>
<dbReference type="InterPro" id="IPR020806">
    <property type="entry name" value="PKS_PP-bd"/>
</dbReference>
<name>A0A7R8WJY8_9CRUS</name>
<keyword evidence="5" id="KW-0521">NADP</keyword>
<feature type="active site" description="Proton acceptor; for dehydratase activity" evidence="8">
    <location>
        <position position="728"/>
    </location>
</feature>
<dbReference type="CDD" id="cd05195">
    <property type="entry name" value="enoyl_red"/>
    <property type="match status" value="1"/>
</dbReference>
<dbReference type="InterPro" id="IPR014031">
    <property type="entry name" value="Ketoacyl_synth_C"/>
</dbReference>
<feature type="region of interest" description="N-terminal hotdog fold" evidence="8">
    <location>
        <begin position="699"/>
        <end position="818"/>
    </location>
</feature>
<dbReference type="InterPro" id="IPR050091">
    <property type="entry name" value="PKS_NRPS_Biosynth_Enz"/>
</dbReference>
<dbReference type="SUPFAM" id="SSF53335">
    <property type="entry name" value="S-adenosyl-L-methionine-dependent methyltransferases"/>
    <property type="match status" value="1"/>
</dbReference>
<dbReference type="PROSITE" id="PS52004">
    <property type="entry name" value="KS3_2"/>
    <property type="match status" value="1"/>
</dbReference>
<keyword evidence="7" id="KW-0012">Acyltransferase</keyword>
<dbReference type="CDD" id="cd08955">
    <property type="entry name" value="KR_2_FAS_SDR_x"/>
    <property type="match status" value="1"/>
</dbReference>
<dbReference type="InterPro" id="IPR049900">
    <property type="entry name" value="PKS_mFAS_DH"/>
</dbReference>
<dbReference type="Pfam" id="PF16197">
    <property type="entry name" value="KAsynt_C_assoc"/>
    <property type="match status" value="1"/>
</dbReference>
<dbReference type="SUPFAM" id="SSF52151">
    <property type="entry name" value="FabD/lysophospholipase-like"/>
    <property type="match status" value="1"/>
</dbReference>
<dbReference type="SMART" id="SM00829">
    <property type="entry name" value="PKS_ER"/>
    <property type="match status" value="1"/>
</dbReference>
<gene>
    <name evidence="13" type="ORF">CTOB1V02_LOCUS8249</name>
</gene>
<dbReference type="Gene3D" id="3.90.180.10">
    <property type="entry name" value="Medium-chain alcohol dehydrogenases, catalytic domain"/>
    <property type="match status" value="1"/>
</dbReference>
<dbReference type="GO" id="GO:0008270">
    <property type="term" value="F:zinc ion binding"/>
    <property type="evidence" value="ECO:0007669"/>
    <property type="project" value="InterPro"/>
</dbReference>
<feature type="region of interest" description="Disordered" evidence="9">
    <location>
        <begin position="2321"/>
        <end position="2344"/>
    </location>
</feature>
<dbReference type="Gene3D" id="1.10.1200.10">
    <property type="entry name" value="ACP-like"/>
    <property type="match status" value="1"/>
</dbReference>
<dbReference type="Pfam" id="PF08242">
    <property type="entry name" value="Methyltransf_12"/>
    <property type="match status" value="1"/>
</dbReference>
<dbReference type="Pfam" id="PF02801">
    <property type="entry name" value="Ketoacyl-synt_C"/>
    <property type="match status" value="1"/>
</dbReference>
<proteinExistence type="inferred from homology"/>
<protein>
    <submittedName>
        <fullName evidence="13">Uncharacterized protein</fullName>
    </submittedName>
</protein>
<dbReference type="InterPro" id="IPR013968">
    <property type="entry name" value="PKS_KR"/>
</dbReference>
<dbReference type="SMART" id="SM00823">
    <property type="entry name" value="PKS_PP"/>
    <property type="match status" value="1"/>
</dbReference>
<dbReference type="InterPro" id="IPR016035">
    <property type="entry name" value="Acyl_Trfase/lysoPLipase"/>
</dbReference>
<dbReference type="SUPFAM" id="SSF51735">
    <property type="entry name" value="NAD(P)-binding Rossmann-fold domains"/>
    <property type="match status" value="3"/>
</dbReference>
<feature type="domain" description="Carrier" evidence="10">
    <location>
        <begin position="2220"/>
        <end position="2297"/>
    </location>
</feature>
<dbReference type="InterPro" id="IPR013217">
    <property type="entry name" value="Methyltransf_12"/>
</dbReference>
<evidence type="ECO:0000256" key="6">
    <source>
        <dbReference type="ARBA" id="ARBA00023268"/>
    </source>
</evidence>
<dbReference type="Pfam" id="PF00107">
    <property type="entry name" value="ADH_zinc_N"/>
    <property type="match status" value="1"/>
</dbReference>
<dbReference type="InterPro" id="IPR009081">
    <property type="entry name" value="PP-bd_ACP"/>
</dbReference>
<dbReference type="InterPro" id="IPR013154">
    <property type="entry name" value="ADH-like_N"/>
</dbReference>
<dbReference type="GO" id="GO:0016491">
    <property type="term" value="F:oxidoreductase activity"/>
    <property type="evidence" value="ECO:0007669"/>
    <property type="project" value="InterPro"/>
</dbReference>
<dbReference type="InterPro" id="IPR014043">
    <property type="entry name" value="Acyl_transferase_dom"/>
</dbReference>
<accession>A0A7R8WJY8</accession>
<dbReference type="CDD" id="cd00833">
    <property type="entry name" value="PKS"/>
    <property type="match status" value="1"/>
</dbReference>
<dbReference type="Pfam" id="PF14765">
    <property type="entry name" value="PS-DH"/>
    <property type="match status" value="1"/>
</dbReference>
<comment type="similarity">
    <text evidence="1">Belongs to the zinc-containing alcohol dehydrogenase family. Quinone oxidoreductase subfamily.</text>
</comment>
<feature type="domain" description="PKS/mFAS DH" evidence="12">
    <location>
        <begin position="699"/>
        <end position="981"/>
    </location>
</feature>
<dbReference type="Pfam" id="PF00109">
    <property type="entry name" value="ketoacyl-synt"/>
    <property type="match status" value="1"/>
</dbReference>
<dbReference type="Gene3D" id="3.40.47.10">
    <property type="match status" value="1"/>
</dbReference>
<keyword evidence="6" id="KW-0511">Multifunctional enzyme</keyword>
<dbReference type="InterPro" id="IPR029063">
    <property type="entry name" value="SAM-dependent_MTases_sf"/>
</dbReference>
<dbReference type="InterPro" id="IPR036736">
    <property type="entry name" value="ACP-like_sf"/>
</dbReference>
<dbReference type="Gene3D" id="3.40.50.150">
    <property type="entry name" value="Vaccinia Virus protein VP39"/>
    <property type="match status" value="1"/>
</dbReference>
<dbReference type="Gene3D" id="3.30.70.3290">
    <property type="match status" value="1"/>
</dbReference>
<evidence type="ECO:0000313" key="13">
    <source>
        <dbReference type="EMBL" id="CAD7230391.1"/>
    </source>
</evidence>
<dbReference type="PANTHER" id="PTHR43775">
    <property type="entry name" value="FATTY ACID SYNTHASE"/>
    <property type="match status" value="1"/>
</dbReference>
<dbReference type="GO" id="GO:0031177">
    <property type="term" value="F:phosphopantetheine binding"/>
    <property type="evidence" value="ECO:0007669"/>
    <property type="project" value="InterPro"/>
</dbReference>
<evidence type="ECO:0000256" key="8">
    <source>
        <dbReference type="PROSITE-ProRule" id="PRU01363"/>
    </source>
</evidence>
<dbReference type="SMART" id="SM00827">
    <property type="entry name" value="PKS_AT"/>
    <property type="match status" value="1"/>
</dbReference>
<dbReference type="CDD" id="cd02440">
    <property type="entry name" value="AdoMet_MTases"/>
    <property type="match status" value="1"/>
</dbReference>
<dbReference type="GO" id="GO:0044550">
    <property type="term" value="P:secondary metabolite biosynthetic process"/>
    <property type="evidence" value="ECO:0007669"/>
    <property type="project" value="UniProtKB-ARBA"/>
</dbReference>
<dbReference type="InterPro" id="IPR049551">
    <property type="entry name" value="PKS_DH_C"/>
</dbReference>
<evidence type="ECO:0000259" key="12">
    <source>
        <dbReference type="PROSITE" id="PS52019"/>
    </source>
</evidence>
<keyword evidence="2" id="KW-0596">Phosphopantetheine</keyword>
<dbReference type="PROSITE" id="PS50075">
    <property type="entry name" value="CARRIER"/>
    <property type="match status" value="1"/>
</dbReference>
<dbReference type="InterPro" id="IPR001227">
    <property type="entry name" value="Ac_transferase_dom_sf"/>
</dbReference>
<evidence type="ECO:0000256" key="4">
    <source>
        <dbReference type="ARBA" id="ARBA00022679"/>
    </source>
</evidence>
<dbReference type="SUPFAM" id="SSF47336">
    <property type="entry name" value="ACP-like"/>
    <property type="match status" value="1"/>
</dbReference>
<dbReference type="InterPro" id="IPR011032">
    <property type="entry name" value="GroES-like_sf"/>
</dbReference>